<reference evidence="2" key="1">
    <citation type="journal article" date="2019" name="Int. J. Syst. Evol. Microbiol.">
        <title>The Global Catalogue of Microorganisms (GCM) 10K type strain sequencing project: providing services to taxonomists for standard genome sequencing and annotation.</title>
        <authorList>
            <consortium name="The Broad Institute Genomics Platform"/>
            <consortium name="The Broad Institute Genome Sequencing Center for Infectious Disease"/>
            <person name="Wu L."/>
            <person name="Ma J."/>
        </authorList>
    </citation>
    <scope>NUCLEOTIDE SEQUENCE [LARGE SCALE GENOMIC DNA]</scope>
    <source>
        <strain evidence="2">JCM 18472</strain>
    </source>
</reference>
<comment type="caution">
    <text evidence="1">The sequence shown here is derived from an EMBL/GenBank/DDBJ whole genome shotgun (WGS) entry which is preliminary data.</text>
</comment>
<dbReference type="Pfam" id="PF06366">
    <property type="entry name" value="FlhE"/>
    <property type="match status" value="1"/>
</dbReference>
<organism evidence="1 2">
    <name type="scientific">Modicisalibacter zincidurans</name>
    <dbReference type="NCBI Taxonomy" id="1178777"/>
    <lineage>
        <taxon>Bacteria</taxon>
        <taxon>Pseudomonadati</taxon>
        <taxon>Pseudomonadota</taxon>
        <taxon>Gammaproteobacteria</taxon>
        <taxon>Oceanospirillales</taxon>
        <taxon>Halomonadaceae</taxon>
        <taxon>Modicisalibacter</taxon>
    </lineage>
</organism>
<gene>
    <name evidence="1" type="ORF">GCM10023342_17600</name>
</gene>
<protein>
    <recommendedName>
        <fullName evidence="3">Flagellar protein FlhE</fullName>
    </recommendedName>
</protein>
<evidence type="ECO:0000313" key="2">
    <source>
        <dbReference type="Proteomes" id="UP001500074"/>
    </source>
</evidence>
<sequence length="153" mass="16499">MSARRSARRDLRRLSGVALTSLWLTSLGLPAVFSAPVSAGAAGSWVGDAPSVRLYTPGREVVSQPFLPPGTPMSAEITSVSWRFTPPPGSARLETRLCHPQRCLWLATPRGQSRALAGLAATGPFVMRFRLPESARPSAPLRIEGLQLIVNYH</sequence>
<dbReference type="InterPro" id="IPR009420">
    <property type="entry name" value="FlhE"/>
</dbReference>
<accession>A0ABP9RCG6</accession>
<name>A0ABP9RCG6_9GAMM</name>
<dbReference type="EMBL" id="BAABKI010000018">
    <property type="protein sequence ID" value="GAA5175082.1"/>
    <property type="molecule type" value="Genomic_DNA"/>
</dbReference>
<dbReference type="Proteomes" id="UP001500074">
    <property type="component" value="Unassembled WGS sequence"/>
</dbReference>
<evidence type="ECO:0008006" key="3">
    <source>
        <dbReference type="Google" id="ProtNLM"/>
    </source>
</evidence>
<evidence type="ECO:0000313" key="1">
    <source>
        <dbReference type="EMBL" id="GAA5175082.1"/>
    </source>
</evidence>
<proteinExistence type="predicted"/>
<keyword evidence="2" id="KW-1185">Reference proteome</keyword>
<dbReference type="RefSeq" id="WP_084173376.1">
    <property type="nucleotide sequence ID" value="NZ_BAABKI010000018.1"/>
</dbReference>